<dbReference type="GO" id="GO:0050909">
    <property type="term" value="P:sensory perception of taste"/>
    <property type="evidence" value="ECO:0007669"/>
    <property type="project" value="InterPro"/>
</dbReference>
<evidence type="ECO:0000256" key="6">
    <source>
        <dbReference type="SAM" id="MobiDB-lite"/>
    </source>
</evidence>
<feature type="transmembrane region" description="Helical" evidence="7">
    <location>
        <begin position="333"/>
        <end position="354"/>
    </location>
</feature>
<feature type="transmembrane region" description="Helical" evidence="7">
    <location>
        <begin position="712"/>
        <end position="731"/>
    </location>
</feature>
<feature type="transmembrane region" description="Helical" evidence="7">
    <location>
        <begin position="1218"/>
        <end position="1241"/>
    </location>
</feature>
<reference evidence="8 9" key="1">
    <citation type="journal article" date="2023" name="Arcadia Sci">
        <title>De novo assembly of a long-read Amblyomma americanum tick genome.</title>
        <authorList>
            <person name="Chou S."/>
            <person name="Poskanzer K.E."/>
            <person name="Rollins M."/>
            <person name="Thuy-Boun P.S."/>
        </authorList>
    </citation>
    <scope>NUCLEOTIDE SEQUENCE [LARGE SCALE GENOMIC DNA]</scope>
    <source>
        <strain evidence="8">F_SG_1</strain>
        <tissue evidence="8">Salivary glands</tissue>
    </source>
</reference>
<feature type="transmembrane region" description="Helical" evidence="7">
    <location>
        <begin position="419"/>
        <end position="443"/>
    </location>
</feature>
<feature type="non-terminal residue" evidence="8">
    <location>
        <position position="1"/>
    </location>
</feature>
<feature type="transmembrane region" description="Helical" evidence="7">
    <location>
        <begin position="1366"/>
        <end position="1388"/>
    </location>
</feature>
<feature type="transmembrane region" description="Helical" evidence="7">
    <location>
        <begin position="1433"/>
        <end position="1454"/>
    </location>
</feature>
<dbReference type="Pfam" id="PF08395">
    <property type="entry name" value="7tm_7"/>
    <property type="match status" value="3"/>
</dbReference>
<feature type="transmembrane region" description="Helical" evidence="7">
    <location>
        <begin position="384"/>
        <end position="407"/>
    </location>
</feature>
<feature type="transmembrane region" description="Helical" evidence="7">
    <location>
        <begin position="602"/>
        <end position="621"/>
    </location>
</feature>
<feature type="transmembrane region" description="Helical" evidence="7">
    <location>
        <begin position="849"/>
        <end position="869"/>
    </location>
</feature>
<feature type="transmembrane region" description="Helical" evidence="7">
    <location>
        <begin position="552"/>
        <end position="573"/>
    </location>
</feature>
<feature type="transmembrane region" description="Helical" evidence="7">
    <location>
        <begin position="307"/>
        <end position="327"/>
    </location>
</feature>
<dbReference type="Proteomes" id="UP001321473">
    <property type="component" value="Unassembled WGS sequence"/>
</dbReference>
<evidence type="ECO:0000256" key="4">
    <source>
        <dbReference type="ARBA" id="ARBA00022989"/>
    </source>
</evidence>
<feature type="transmembrane region" description="Helical" evidence="7">
    <location>
        <begin position="641"/>
        <end position="663"/>
    </location>
</feature>
<gene>
    <name evidence="8" type="ORF">V5799_004181</name>
</gene>
<feature type="transmembrane region" description="Helical" evidence="7">
    <location>
        <begin position="1332"/>
        <end position="1354"/>
    </location>
</feature>
<dbReference type="GO" id="GO:0005886">
    <property type="term" value="C:plasma membrane"/>
    <property type="evidence" value="ECO:0007669"/>
    <property type="project" value="UniProtKB-SubCell"/>
</dbReference>
<feature type="transmembrane region" description="Helical" evidence="7">
    <location>
        <begin position="511"/>
        <end position="532"/>
    </location>
</feature>
<proteinExistence type="predicted"/>
<name>A0AAQ4D6V2_AMBAM</name>
<protein>
    <submittedName>
        <fullName evidence="8">Uncharacterized protein</fullName>
    </submittedName>
</protein>
<feature type="transmembrane region" description="Helical" evidence="7">
    <location>
        <begin position="1167"/>
        <end position="1187"/>
    </location>
</feature>
<keyword evidence="3 7" id="KW-0812">Transmembrane</keyword>
<feature type="transmembrane region" description="Helical" evidence="7">
    <location>
        <begin position="1253"/>
        <end position="1274"/>
    </location>
</feature>
<keyword evidence="4 7" id="KW-1133">Transmembrane helix</keyword>
<dbReference type="InterPro" id="IPR013604">
    <property type="entry name" value="7TM_chemorcpt"/>
</dbReference>
<feature type="transmembrane region" description="Helical" evidence="7">
    <location>
        <begin position="889"/>
        <end position="908"/>
    </location>
</feature>
<sequence>RRLPGSRFLLAPDMVRLRSASIRSEIFGYASFVNGFSTISKFHRYLGYSFFSWKDLHGESRISAKVLTPYLAFAVLSWAFFAFVMIQDIYRVVVLARNENGDPLRAIDKCVIVFYLGRCVGVQVANVVTLVVYSRELCEVVKNMEAIESTFQRPTRLRPTAKLIVYLNVIFSVAAVISIVDDIAGFDGYMEPVHMKVLYGVFSLVFAETVCLVGFSWIIYFSRAFASFLRCINEDIESLAVGRPLSRSELAAQHARFCELWYTFVQCDKIFSIGLMVTIPLNILNASPWGYFILTSHKSFLNVTTDIVGLITFCAELFVLGAYGSAALEECVIIFYLIRCLGIQMANVVTLVVYSHTLCDVVKKMEAIESTFQRPTRLRPTAKLIVFLNVVFSVAVVFSISGDIVIFNGHMDPVHVKVLYGVFSLIFAETACMICSSWAMYFSRAFASFLRRRGCRVNRILRDYGVDKKSRTLPKEKNVLAGFFIIARFHRALGYNFITRRKEDGRPRSKIISLYLLYAAVSWAMYVFVIGSDIVRVSTLLEDERNRAIDRAIQILGDVRCVGIQLSAVILLLTKSAQFVDLLEYMVQLERRLTRAAPLRRTAFVVICLNVLFSITSVLSISAEIYDFDEYSHAAYMKILYGMFSLLFAENVCMISFCWLMFFSSAFAGTLSLINEDIARISSELTVNLRELAELHRLFSDVGGAFARLEDVLGAAILVCFPLNIANAAPWGYYMLKADKGTAIFMLDLIGFLTICAEMFAAGIYTRMTKQEVSARGATVLHRNYVNVATRDVDVHTRAYAAEQTAAMSSGLVYLSEFRLLNGYNRCLGYSFIENDFGNGKTKLTYRRLSAYTAYVALTWIIIIGVFAYDAYEFASVYDDSHALDKATTILYSVRTIAVQICSLVLIITQAPSIIQLSADFADLEVKLKFQIPLRGTSRKLIIINSVFTAIAVASVLPLLYFFDQDLSRGQIIWNTFYLAVCIVHGQTSCLVTYTWAMFFTEAFAAYVASINAELMHVLDPTCYFEARRSLRELHRFFVRVMGAFELCEEMLGKFLVVVFPLNLIVAAPWGYWIIKEINQLHISLLSALGFGGLCAQMWIVSVYPMHPYRQLQEADSNGCDVICNRRSTYAIYATISWVVLITVFAYDSYEVLKMFDDTESFEKGMTLAYSIRTLIIQVFSFCAIIVRAPKLARLANCFGELEQHLSLPMSLKTSARLIVLLNIALAVVLFVSIVPLLFLFAEYTMSMMAWNIFYGIVCLFHGQAACIISYTWLMFYSKVLACYIDSINDELRGIQGEDLDDEEVTRRARNVGDLHRLFYQVMEAFWKCQDIYGLSLFIVVPLNLIVAAPWTYFVIKQLHRPEVSLINALGCVALCAQMVIVALFAVLPNKELRDSDTEAGTSSYLVSQGCGTSIQETEVTSKQERKSFLVKALFLSLFAFAAAVLCTTAFLTFSDAVHSENGVLVEAGLETVVPPEGLVDSASPPGPAPSATEEYLRPPASGARVTGSYVTLTAAPAMDAGAGATPEVD</sequence>
<evidence type="ECO:0000313" key="8">
    <source>
        <dbReference type="EMBL" id="KAK8758192.1"/>
    </source>
</evidence>
<evidence type="ECO:0000256" key="3">
    <source>
        <dbReference type="ARBA" id="ARBA00022692"/>
    </source>
</evidence>
<evidence type="ECO:0000256" key="2">
    <source>
        <dbReference type="ARBA" id="ARBA00022475"/>
    </source>
</evidence>
<keyword evidence="9" id="KW-1185">Reference proteome</keyword>
<feature type="transmembrane region" description="Helical" evidence="7">
    <location>
        <begin position="66"/>
        <end position="86"/>
    </location>
</feature>
<dbReference type="EMBL" id="JARKHS020034376">
    <property type="protein sequence ID" value="KAK8758192.1"/>
    <property type="molecule type" value="Genomic_DNA"/>
</dbReference>
<comment type="subcellular location">
    <subcellularLocation>
        <location evidence="1">Cell membrane</location>
        <topology evidence="1">Multi-pass membrane protein</topology>
    </subcellularLocation>
</comment>
<feature type="transmembrane region" description="Helical" evidence="7">
    <location>
        <begin position="1055"/>
        <end position="1075"/>
    </location>
</feature>
<feature type="transmembrane region" description="Helical" evidence="7">
    <location>
        <begin position="975"/>
        <end position="997"/>
    </location>
</feature>
<feature type="transmembrane region" description="Helical" evidence="7">
    <location>
        <begin position="743"/>
        <end position="766"/>
    </location>
</feature>
<organism evidence="8 9">
    <name type="scientific">Amblyomma americanum</name>
    <name type="common">Lone star tick</name>
    <dbReference type="NCBI Taxonomy" id="6943"/>
    <lineage>
        <taxon>Eukaryota</taxon>
        <taxon>Metazoa</taxon>
        <taxon>Ecdysozoa</taxon>
        <taxon>Arthropoda</taxon>
        <taxon>Chelicerata</taxon>
        <taxon>Arachnida</taxon>
        <taxon>Acari</taxon>
        <taxon>Parasitiformes</taxon>
        <taxon>Ixodida</taxon>
        <taxon>Ixodoidea</taxon>
        <taxon>Ixodidae</taxon>
        <taxon>Amblyomminae</taxon>
        <taxon>Amblyomma</taxon>
    </lineage>
</organism>
<evidence type="ECO:0000256" key="7">
    <source>
        <dbReference type="SAM" id="Phobius"/>
    </source>
</evidence>
<comment type="caution">
    <text evidence="8">The sequence shown here is derived from an EMBL/GenBank/DDBJ whole genome shotgun (WGS) entry which is preliminary data.</text>
</comment>
<keyword evidence="5 7" id="KW-0472">Membrane</keyword>
<keyword evidence="2" id="KW-1003">Cell membrane</keyword>
<evidence type="ECO:0000256" key="5">
    <source>
        <dbReference type="ARBA" id="ARBA00023136"/>
    </source>
</evidence>
<feature type="transmembrane region" description="Helical" evidence="7">
    <location>
        <begin position="1081"/>
        <end position="1104"/>
    </location>
</feature>
<evidence type="ECO:0000256" key="1">
    <source>
        <dbReference type="ARBA" id="ARBA00004651"/>
    </source>
</evidence>
<feature type="transmembrane region" description="Helical" evidence="7">
    <location>
        <begin position="1130"/>
        <end position="1147"/>
    </location>
</feature>
<feature type="region of interest" description="Disordered" evidence="6">
    <location>
        <begin position="1479"/>
        <end position="1503"/>
    </location>
</feature>
<feature type="transmembrane region" description="Helical" evidence="7">
    <location>
        <begin position="163"/>
        <end position="185"/>
    </location>
</feature>
<feature type="transmembrane region" description="Helical" evidence="7">
    <location>
        <begin position="941"/>
        <end position="963"/>
    </location>
</feature>
<accession>A0AAQ4D6V2</accession>
<feature type="transmembrane region" description="Helical" evidence="7">
    <location>
        <begin position="197"/>
        <end position="220"/>
    </location>
</feature>
<evidence type="ECO:0000313" key="9">
    <source>
        <dbReference type="Proteomes" id="UP001321473"/>
    </source>
</evidence>